<organism evidence="1 2">
    <name type="scientific">Apostasia shenzhenica</name>
    <dbReference type="NCBI Taxonomy" id="1088818"/>
    <lineage>
        <taxon>Eukaryota</taxon>
        <taxon>Viridiplantae</taxon>
        <taxon>Streptophyta</taxon>
        <taxon>Embryophyta</taxon>
        <taxon>Tracheophyta</taxon>
        <taxon>Spermatophyta</taxon>
        <taxon>Magnoliopsida</taxon>
        <taxon>Liliopsida</taxon>
        <taxon>Asparagales</taxon>
        <taxon>Orchidaceae</taxon>
        <taxon>Apostasioideae</taxon>
        <taxon>Apostasia</taxon>
    </lineage>
</organism>
<dbReference type="EMBL" id="KZ451911">
    <property type="protein sequence ID" value="PKA63177.1"/>
    <property type="molecule type" value="Genomic_DNA"/>
</dbReference>
<dbReference type="AlphaFoldDB" id="A0A2I0B5V7"/>
<dbReference type="Proteomes" id="UP000236161">
    <property type="component" value="Unassembled WGS sequence"/>
</dbReference>
<accession>A0A2I0B5V7</accession>
<proteinExistence type="predicted"/>
<evidence type="ECO:0000313" key="1">
    <source>
        <dbReference type="EMBL" id="PKA63177.1"/>
    </source>
</evidence>
<keyword evidence="2" id="KW-1185">Reference proteome</keyword>
<evidence type="ECO:0000313" key="2">
    <source>
        <dbReference type="Proteomes" id="UP000236161"/>
    </source>
</evidence>
<name>A0A2I0B5V7_9ASPA</name>
<sequence length="232" mass="25305">MGPSDWLAPARFVLRATRGSHSRYGPSHSRSLRQLPGLLAGLNIWMLGPFVGPLAVAVHRLRAIFSFSLGLKPTHSLASASHLQWALSHPFLEAPFSAPPARPAPSALPASLVQSRRAIWAVFAWIFAGATRVRRPFLWTPLSREAWRRWCSSSVVAATDLRLYVAAITPALIFDVLSQCLTLVGTGSLNVGLGDEVRLAVNPGAETDVFHPAPIFCGDQRRIVGVDLLRRH</sequence>
<gene>
    <name evidence="1" type="ORF">AXF42_Ash007973</name>
</gene>
<protein>
    <submittedName>
        <fullName evidence="1">Uncharacterized protein</fullName>
    </submittedName>
</protein>
<reference evidence="1 2" key="1">
    <citation type="journal article" date="2017" name="Nature">
        <title>The Apostasia genome and the evolution of orchids.</title>
        <authorList>
            <person name="Zhang G.Q."/>
            <person name="Liu K.W."/>
            <person name="Li Z."/>
            <person name="Lohaus R."/>
            <person name="Hsiao Y.Y."/>
            <person name="Niu S.C."/>
            <person name="Wang J.Y."/>
            <person name="Lin Y.C."/>
            <person name="Xu Q."/>
            <person name="Chen L.J."/>
            <person name="Yoshida K."/>
            <person name="Fujiwara S."/>
            <person name="Wang Z.W."/>
            <person name="Zhang Y.Q."/>
            <person name="Mitsuda N."/>
            <person name="Wang M."/>
            <person name="Liu G.H."/>
            <person name="Pecoraro L."/>
            <person name="Huang H.X."/>
            <person name="Xiao X.J."/>
            <person name="Lin M."/>
            <person name="Wu X.Y."/>
            <person name="Wu W.L."/>
            <person name="Chen Y.Y."/>
            <person name="Chang S.B."/>
            <person name="Sakamoto S."/>
            <person name="Ohme-Takagi M."/>
            <person name="Yagi M."/>
            <person name="Zeng S.J."/>
            <person name="Shen C.Y."/>
            <person name="Yeh C.M."/>
            <person name="Luo Y.B."/>
            <person name="Tsai W.C."/>
            <person name="Van de Peer Y."/>
            <person name="Liu Z.J."/>
        </authorList>
    </citation>
    <scope>NUCLEOTIDE SEQUENCE [LARGE SCALE GENOMIC DNA]</scope>
    <source>
        <strain evidence="2">cv. Shenzhen</strain>
        <tissue evidence="1">Stem</tissue>
    </source>
</reference>